<evidence type="ECO:0000256" key="10">
    <source>
        <dbReference type="ARBA" id="ARBA00070787"/>
    </source>
</evidence>
<dbReference type="Pfam" id="PF00687">
    <property type="entry name" value="Ribosomal_L1"/>
    <property type="match status" value="1"/>
</dbReference>
<feature type="region of interest" description="Disordered" evidence="11">
    <location>
        <begin position="254"/>
        <end position="297"/>
    </location>
</feature>
<comment type="similarity">
    <text evidence="9">Belongs to the universal ribosomal protein uL1 family. Highly divergent.</text>
</comment>
<dbReference type="InterPro" id="IPR023674">
    <property type="entry name" value="Ribosomal_uL1-like"/>
</dbReference>
<dbReference type="InterPro" id="IPR016095">
    <property type="entry name" value="Ribosomal_uL1_3-a/b-sand"/>
</dbReference>
<keyword evidence="12" id="KW-1133">Transmembrane helix</keyword>
<keyword evidence="2" id="KW-1017">Isopeptide bond</keyword>
<gene>
    <name evidence="13" type="ORF">F2P81_022067</name>
</gene>
<evidence type="ECO:0000256" key="6">
    <source>
        <dbReference type="ARBA" id="ARBA00023054"/>
    </source>
</evidence>
<dbReference type="AlphaFoldDB" id="A0A6A4RR84"/>
<feature type="transmembrane region" description="Helical" evidence="12">
    <location>
        <begin position="359"/>
        <end position="378"/>
    </location>
</feature>
<dbReference type="EMBL" id="VEVO01000020">
    <property type="protein sequence ID" value="KAF0025186.1"/>
    <property type="molecule type" value="Genomic_DNA"/>
</dbReference>
<organism evidence="13 14">
    <name type="scientific">Scophthalmus maximus</name>
    <name type="common">Turbot</name>
    <name type="synonym">Psetta maxima</name>
    <dbReference type="NCBI Taxonomy" id="52904"/>
    <lineage>
        <taxon>Eukaryota</taxon>
        <taxon>Metazoa</taxon>
        <taxon>Chordata</taxon>
        <taxon>Craniata</taxon>
        <taxon>Vertebrata</taxon>
        <taxon>Euteleostomi</taxon>
        <taxon>Actinopterygii</taxon>
        <taxon>Neopterygii</taxon>
        <taxon>Teleostei</taxon>
        <taxon>Neoteleostei</taxon>
        <taxon>Acanthomorphata</taxon>
        <taxon>Carangaria</taxon>
        <taxon>Pleuronectiformes</taxon>
        <taxon>Pleuronectoidei</taxon>
        <taxon>Scophthalmidae</taxon>
        <taxon>Scophthalmus</taxon>
    </lineage>
</organism>
<keyword evidence="6" id="KW-0175">Coiled coil</keyword>
<protein>
    <recommendedName>
        <fullName evidence="10">Ribosomal L1 domain-containing protein 1</fullName>
    </recommendedName>
</protein>
<dbReference type="Proteomes" id="UP000438429">
    <property type="component" value="Unassembled WGS sequence"/>
</dbReference>
<reference evidence="13 14" key="1">
    <citation type="submission" date="2019-06" db="EMBL/GenBank/DDBJ databases">
        <title>Draft genomes of female and male turbot (Scophthalmus maximus).</title>
        <authorList>
            <person name="Xu H."/>
            <person name="Xu X.-W."/>
            <person name="Shao C."/>
            <person name="Chen S."/>
        </authorList>
    </citation>
    <scope>NUCLEOTIDE SEQUENCE [LARGE SCALE GENOMIC DNA]</scope>
    <source>
        <strain evidence="13">Ysfricsl-2016a</strain>
        <tissue evidence="13">Blood</tissue>
    </source>
</reference>
<evidence type="ECO:0000256" key="8">
    <source>
        <dbReference type="ARBA" id="ARBA00054167"/>
    </source>
</evidence>
<evidence type="ECO:0000256" key="12">
    <source>
        <dbReference type="SAM" id="Phobius"/>
    </source>
</evidence>
<keyword evidence="12" id="KW-0812">Transmembrane</keyword>
<dbReference type="GO" id="GO:0005730">
    <property type="term" value="C:nucleolus"/>
    <property type="evidence" value="ECO:0007669"/>
    <property type="project" value="UniProtKB-SubCell"/>
</dbReference>
<evidence type="ECO:0000256" key="7">
    <source>
        <dbReference type="ARBA" id="ARBA00023242"/>
    </source>
</evidence>
<evidence type="ECO:0000313" key="13">
    <source>
        <dbReference type="EMBL" id="KAF0025186.1"/>
    </source>
</evidence>
<dbReference type="InterPro" id="IPR029365">
    <property type="entry name" value="TMEM238"/>
</dbReference>
<evidence type="ECO:0000256" key="4">
    <source>
        <dbReference type="ARBA" id="ARBA00022843"/>
    </source>
</evidence>
<evidence type="ECO:0000256" key="5">
    <source>
        <dbReference type="ARBA" id="ARBA00022990"/>
    </source>
</evidence>
<evidence type="ECO:0000256" key="1">
    <source>
        <dbReference type="ARBA" id="ARBA00004604"/>
    </source>
</evidence>
<dbReference type="FunFam" id="3.40.50.790:FF:000004">
    <property type="entry name" value="Ribosomal L1 domain-containing 1-like 1"/>
    <property type="match status" value="1"/>
</dbReference>
<sequence>MADKTEVALDRTQVKKAVQALQAFLKTKSTQDSLLLDDTQQISLLFTLWKIPKQAQTIRIPLPHGQRTDTDEVCLFTRDEPNMTPDQTQRFYKRLLEEKGVKNVSEIIPYKLLKTEYKPHEAKRRLLGNFDMFISDDRIRRLLPSHLGKHFYERKKEPLCVNLQSKHLARDIQRVVQGTSLKVTNRGCCCMARVAHSSMTADEVTENIEATVQTVMAKIRMKGQVMKIIHIKSQSSVALPIYTSSLSHISALQQADKSATTPKEKGGGAAKKQAKKRGGEAKQTVATAEGKGEEEEVPQLVPIETPSKKPKLEVEPVMERSYGGIGRCKCSFWFAVAHDILGIFIMMVGVFGGLAIHDLFIYAGAIVIFLSLIWWVFWYSGNIDVPPEELEDDVGMIKLKNHRLSRVVRRVSSRLSSGIRNSFRKNGRSVREGNGRPSHAGTDMRISTVHDSTLASSSKELEMETLSI</sequence>
<dbReference type="SUPFAM" id="SSF56808">
    <property type="entry name" value="Ribosomal protein L1"/>
    <property type="match status" value="1"/>
</dbReference>
<accession>A0A6A4RR84</accession>
<keyword evidence="7" id="KW-0539">Nucleus</keyword>
<feature type="transmembrane region" description="Helical" evidence="12">
    <location>
        <begin position="332"/>
        <end position="352"/>
    </location>
</feature>
<proteinExistence type="inferred from homology"/>
<evidence type="ECO:0000256" key="3">
    <source>
        <dbReference type="ARBA" id="ARBA00022553"/>
    </source>
</evidence>
<evidence type="ECO:0000256" key="11">
    <source>
        <dbReference type="SAM" id="MobiDB-lite"/>
    </source>
</evidence>
<dbReference type="InterPro" id="IPR028364">
    <property type="entry name" value="Ribosomal_uL1/biogenesis"/>
</dbReference>
<dbReference type="Gene3D" id="3.40.50.790">
    <property type="match status" value="1"/>
</dbReference>
<dbReference type="CDD" id="cd00403">
    <property type="entry name" value="Ribosomal_L1"/>
    <property type="match status" value="1"/>
</dbReference>
<comment type="subcellular location">
    <subcellularLocation>
        <location evidence="1">Nucleus</location>
        <location evidence="1">Nucleolus</location>
    </subcellularLocation>
</comment>
<name>A0A6A4RR84_SCOMX</name>
<dbReference type="Pfam" id="PF15125">
    <property type="entry name" value="TMEM238"/>
    <property type="match status" value="1"/>
</dbReference>
<dbReference type="PANTHER" id="PTHR28613">
    <property type="entry name" value="SI:CH211-232M10.4-RELATED"/>
    <property type="match status" value="1"/>
</dbReference>
<keyword evidence="5" id="KW-0007">Acetylation</keyword>
<evidence type="ECO:0000256" key="9">
    <source>
        <dbReference type="ARBA" id="ARBA00061550"/>
    </source>
</evidence>
<evidence type="ECO:0000256" key="2">
    <source>
        <dbReference type="ARBA" id="ARBA00022499"/>
    </source>
</evidence>
<keyword evidence="12" id="KW-0472">Membrane</keyword>
<comment type="caution">
    <text evidence="13">The sequence shown here is derived from an EMBL/GenBank/DDBJ whole genome shotgun (WGS) entry which is preliminary data.</text>
</comment>
<keyword evidence="3" id="KW-0597">Phosphoprotein</keyword>
<comment type="function">
    <text evidence="8">Regulates cellular senescence through inhibition of PTEN translation. Acts as a pro-apoptotic regulator in response to DNA damage.</text>
</comment>
<dbReference type="PANTHER" id="PTHR28613:SF9">
    <property type="entry name" value="TRANSMEMBRANE PROTEIN 238"/>
    <property type="match status" value="1"/>
</dbReference>
<evidence type="ECO:0000313" key="14">
    <source>
        <dbReference type="Proteomes" id="UP000438429"/>
    </source>
</evidence>
<dbReference type="Gene3D" id="3.30.190.20">
    <property type="match status" value="1"/>
</dbReference>
<keyword evidence="4" id="KW-0832">Ubl conjugation</keyword>